<dbReference type="PANTHER" id="PTHR48070">
    <property type="entry name" value="ESTERASE OVCA2"/>
    <property type="match status" value="1"/>
</dbReference>
<dbReference type="EMBL" id="WOWK01000009">
    <property type="protein sequence ID" value="KAF0330052.1"/>
    <property type="molecule type" value="Genomic_DNA"/>
</dbReference>
<protein>
    <submittedName>
        <fullName evidence="3">Duf341 domain-containing protein</fullName>
    </submittedName>
</protein>
<evidence type="ECO:0000259" key="2">
    <source>
        <dbReference type="Pfam" id="PF03959"/>
    </source>
</evidence>
<keyword evidence="1" id="KW-0378">Hydrolase</keyword>
<proteinExistence type="predicted"/>
<dbReference type="InterPro" id="IPR005645">
    <property type="entry name" value="FSH-like_dom"/>
</dbReference>
<evidence type="ECO:0000256" key="1">
    <source>
        <dbReference type="ARBA" id="ARBA00022801"/>
    </source>
</evidence>
<accession>A0A8H3ZW20</accession>
<dbReference type="GO" id="GO:0005634">
    <property type="term" value="C:nucleus"/>
    <property type="evidence" value="ECO:0007669"/>
    <property type="project" value="TreeGrafter"/>
</dbReference>
<evidence type="ECO:0000313" key="3">
    <source>
        <dbReference type="EMBL" id="KAF0330052.1"/>
    </source>
</evidence>
<feature type="domain" description="Serine hydrolase" evidence="2">
    <location>
        <begin position="1"/>
        <end position="258"/>
    </location>
</feature>
<comment type="caution">
    <text evidence="3">The sequence shown here is derived from an EMBL/GenBank/DDBJ whole genome shotgun (WGS) entry which is preliminary data.</text>
</comment>
<dbReference type="GO" id="GO:0016787">
    <property type="term" value="F:hydrolase activity"/>
    <property type="evidence" value="ECO:0007669"/>
    <property type="project" value="UniProtKB-KW"/>
</dbReference>
<reference evidence="3 4" key="1">
    <citation type="submission" date="2019-12" db="EMBL/GenBank/DDBJ databases">
        <title>A genome sequence resource for the geographically widespread anthracnose pathogen Colletotrichum asianum.</title>
        <authorList>
            <person name="Meng Y."/>
        </authorList>
    </citation>
    <scope>NUCLEOTIDE SEQUENCE [LARGE SCALE GENOMIC DNA]</scope>
    <source>
        <strain evidence="3 4">ICMP 18580</strain>
    </source>
</reference>
<dbReference type="InterPro" id="IPR029058">
    <property type="entry name" value="AB_hydrolase_fold"/>
</dbReference>
<dbReference type="GO" id="GO:0019748">
    <property type="term" value="P:secondary metabolic process"/>
    <property type="evidence" value="ECO:0007669"/>
    <property type="project" value="TreeGrafter"/>
</dbReference>
<dbReference type="Proteomes" id="UP000434172">
    <property type="component" value="Unassembled WGS sequence"/>
</dbReference>
<dbReference type="Gene3D" id="3.40.50.1820">
    <property type="entry name" value="alpha/beta hydrolase"/>
    <property type="match status" value="1"/>
</dbReference>
<dbReference type="Pfam" id="PF03959">
    <property type="entry name" value="FSH1"/>
    <property type="match status" value="1"/>
</dbReference>
<gene>
    <name evidence="3" type="ORF">GQ607_002819</name>
</gene>
<evidence type="ECO:0000313" key="4">
    <source>
        <dbReference type="Proteomes" id="UP000434172"/>
    </source>
</evidence>
<dbReference type="PANTHER" id="PTHR48070:SF4">
    <property type="entry name" value="ESTERASE ALNB"/>
    <property type="match status" value="1"/>
</dbReference>
<dbReference type="OrthoDB" id="414698at2759"/>
<dbReference type="SUPFAM" id="SSF53474">
    <property type="entry name" value="alpha/beta-Hydrolases"/>
    <property type="match status" value="1"/>
</dbReference>
<dbReference type="AlphaFoldDB" id="A0A8H3ZW20"/>
<keyword evidence="4" id="KW-1185">Reference proteome</keyword>
<sequence>MRILALHGVGSSAKILESQLVGLMKSVDASYEFVLVDGPVPSHRGPGMSPALPGPFYSHLTGYSPREIEAAHQHIATTVDELGPFDGILGFSQGASVALSYIYHQQVNGEEPDFKFAVLFSSVVPFSADATYCEPEIEELCAYRRTGTSAVDLPPRQQVFNDCLVRTFQSALKIGAVLPDFNQDFFRDVGGIVPRVLHPMLLSERIHIPTVHVAGRRDFPFMHDMHEVGYQMCDPRLSKKLQHSGGHHPPKKDSEIKAVVRAMEWAVDQYYRQPPSFL</sequence>
<name>A0A8H3ZW20_9PEZI</name>
<organism evidence="3 4">
    <name type="scientific">Colletotrichum asianum</name>
    <dbReference type="NCBI Taxonomy" id="702518"/>
    <lineage>
        <taxon>Eukaryota</taxon>
        <taxon>Fungi</taxon>
        <taxon>Dikarya</taxon>
        <taxon>Ascomycota</taxon>
        <taxon>Pezizomycotina</taxon>
        <taxon>Sordariomycetes</taxon>
        <taxon>Hypocreomycetidae</taxon>
        <taxon>Glomerellales</taxon>
        <taxon>Glomerellaceae</taxon>
        <taxon>Colletotrichum</taxon>
        <taxon>Colletotrichum gloeosporioides species complex</taxon>
    </lineage>
</organism>
<dbReference type="InterPro" id="IPR050593">
    <property type="entry name" value="LovG"/>
</dbReference>
<dbReference type="GO" id="GO:0005737">
    <property type="term" value="C:cytoplasm"/>
    <property type="evidence" value="ECO:0007669"/>
    <property type="project" value="TreeGrafter"/>
</dbReference>